<feature type="domain" description="DUF4116" evidence="1">
    <location>
        <begin position="808"/>
        <end position="857"/>
    </location>
</feature>
<reference evidence="3 4" key="2">
    <citation type="submission" date="2024-05" db="EMBL/GenBank/DDBJ databases">
        <authorList>
            <person name="Chen Y."/>
            <person name="Shah S."/>
            <person name="Dougan E. K."/>
            <person name="Thang M."/>
            <person name="Chan C."/>
        </authorList>
    </citation>
    <scope>NUCLEOTIDE SEQUENCE [LARGE SCALE GENOMIC DNA]</scope>
</reference>
<feature type="domain" description="DUF4116" evidence="1">
    <location>
        <begin position="888"/>
        <end position="919"/>
    </location>
</feature>
<accession>A0A9P1C7C1</accession>
<evidence type="ECO:0000313" key="2">
    <source>
        <dbReference type="EMBL" id="CAI3986409.1"/>
    </source>
</evidence>
<dbReference type="InterPro" id="IPR025197">
    <property type="entry name" value="DUF4116"/>
</dbReference>
<reference evidence="2" key="1">
    <citation type="submission" date="2022-10" db="EMBL/GenBank/DDBJ databases">
        <authorList>
            <person name="Chen Y."/>
            <person name="Dougan E. K."/>
            <person name="Chan C."/>
            <person name="Rhodes N."/>
            <person name="Thang M."/>
        </authorList>
    </citation>
    <scope>NUCLEOTIDE SEQUENCE</scope>
</reference>
<name>A0A9P1C7C1_9DINO</name>
<dbReference type="Pfam" id="PF13475">
    <property type="entry name" value="DUF4116"/>
    <property type="match status" value="5"/>
</dbReference>
<sequence length="979" mass="109293">METAECQVQRLDVGATAWGRSQDVLRERYVNSHEGPDVSRNDSGKPTARFDVGDICEVIGAALVRQAEDLQSPKVAQLLDGCRVEVTQIGSGASGKRIAIQDTGSVHGWVSVVSSSGEALVRIIEKELRGAAREKRIEAAVKAARHDHGKHTARFEVGDLCHVITSVIVRKEEALDSPQVAKLPDRCQVEVLEIGSGPSGKRLCVRDEEGVSGWISVVSSDGTQLLRKVKAPLPEAPAFPAFSPVTLEEYPPVESKIVETKKPRPQAPSLSTVQPSTLAKFVEPFFLVSSTRAQRGFDLEISYLQREDIEQLLSEKFASEGIQEPSYDHLKLRDATGKWYRPGEAPDVPTPDLFPLTLYYRPPKPQHSAETVLTLRRREAYEALSPSQRKGLSEVQRQLECAYNAQNNDLVDRAMRLAHSLGLPLGTGGLPSSLMPESVCFPKGNEPLLYDGHIYSMHSTSLLVFDPPDFSVPMGMWNPQRQRVDPAVLQNEHPNRSDIVHFGKTFHMLEQGHIIDPDSQQVVGMIRPMTGDFEFFDPIPLQVAEFMMKRGFRLEAPTARLTNAPFLPFVLEVEQQEGNPELHLHMQTTGSSKALKYAPLEDRGNKEIVMKAMREGHGHQSWKVMLYGSKELRRDRDVLAEAVKQDYTAMAYASPYYGDRNFMMKAVQQHGIALRYGTEEIRSDPDLAYAAVKTSWRAMKNVSRKLCGSSRIVREAVKQCWQALEYASEELRDDKDIVNLALKQSWRSLQFASLRLRGESGFMLKALAQGVESLQYAAPALCYDYDFMKQAVAVNGMALQYAAQDLMDRELVLEVDGDAVRNTWRALEHAPPSFCADRAVVLEAVHQHHAALQLACPSVLYDEELVFEAAKRRPDFLRLVPESLRGSRGLMVKMVKLHPMSLQYASEELRCDEDLVLEARQTWGSLAMGVIRGLFLAQDLKATSRQTPPMYVALCRITSGSSPTMPFSFLAKQIKICTV</sequence>
<gene>
    <name evidence="2" type="ORF">C1SCF055_LOCUS13765</name>
</gene>
<feature type="domain" description="DUF4116" evidence="1">
    <location>
        <begin position="712"/>
        <end position="757"/>
    </location>
</feature>
<dbReference type="EMBL" id="CAMXCT020001080">
    <property type="protein sequence ID" value="CAL1139784.1"/>
    <property type="molecule type" value="Genomic_DNA"/>
</dbReference>
<organism evidence="2">
    <name type="scientific">Cladocopium goreaui</name>
    <dbReference type="NCBI Taxonomy" id="2562237"/>
    <lineage>
        <taxon>Eukaryota</taxon>
        <taxon>Sar</taxon>
        <taxon>Alveolata</taxon>
        <taxon>Dinophyceae</taxon>
        <taxon>Suessiales</taxon>
        <taxon>Symbiodiniaceae</taxon>
        <taxon>Cladocopium</taxon>
    </lineage>
</organism>
<keyword evidence="4" id="KW-1185">Reference proteome</keyword>
<evidence type="ECO:0000313" key="3">
    <source>
        <dbReference type="EMBL" id="CAL4773721.1"/>
    </source>
</evidence>
<feature type="domain" description="DUF4116" evidence="1">
    <location>
        <begin position="762"/>
        <end position="806"/>
    </location>
</feature>
<dbReference type="Proteomes" id="UP001152797">
    <property type="component" value="Unassembled WGS sequence"/>
</dbReference>
<dbReference type="EMBL" id="CAMXCT030001080">
    <property type="protein sequence ID" value="CAL4773721.1"/>
    <property type="molecule type" value="Genomic_DNA"/>
</dbReference>
<dbReference type="EMBL" id="CAMXCT010001080">
    <property type="protein sequence ID" value="CAI3986409.1"/>
    <property type="molecule type" value="Genomic_DNA"/>
</dbReference>
<comment type="caution">
    <text evidence="2">The sequence shown here is derived from an EMBL/GenBank/DDBJ whole genome shotgun (WGS) entry which is preliminary data.</text>
</comment>
<evidence type="ECO:0000259" key="1">
    <source>
        <dbReference type="Pfam" id="PF13475"/>
    </source>
</evidence>
<evidence type="ECO:0000313" key="4">
    <source>
        <dbReference type="Proteomes" id="UP001152797"/>
    </source>
</evidence>
<dbReference type="OrthoDB" id="423230at2759"/>
<protein>
    <submittedName>
        <fullName evidence="3">DUF4116 domain-containing protein</fullName>
    </submittedName>
</protein>
<proteinExistence type="predicted"/>
<feature type="domain" description="DUF4116" evidence="1">
    <location>
        <begin position="659"/>
        <end position="706"/>
    </location>
</feature>
<dbReference type="AlphaFoldDB" id="A0A9P1C7C1"/>